<comment type="caution">
    <text evidence="1">The sequence shown here is derived from an EMBL/GenBank/DDBJ whole genome shotgun (WGS) entry which is preliminary data.</text>
</comment>
<proteinExistence type="predicted"/>
<organism evidence="1 2">
    <name type="scientific">Eikenella longinqua</name>
    <dbReference type="NCBI Taxonomy" id="1795827"/>
    <lineage>
        <taxon>Bacteria</taxon>
        <taxon>Pseudomonadati</taxon>
        <taxon>Pseudomonadota</taxon>
        <taxon>Betaproteobacteria</taxon>
        <taxon>Neisseriales</taxon>
        <taxon>Neisseriaceae</taxon>
        <taxon>Eikenella</taxon>
    </lineage>
</organism>
<reference evidence="2" key="1">
    <citation type="submission" date="2016-05" db="EMBL/GenBank/DDBJ databases">
        <title>Draft genome of Corynebacterium afermentans subsp. afermentans LCDC 88199T.</title>
        <authorList>
            <person name="Bernier A.-M."/>
            <person name="Bernard K."/>
        </authorList>
    </citation>
    <scope>NUCLEOTIDE SEQUENCE [LARGE SCALE GENOMIC DNA]</scope>
    <source>
        <strain evidence="2">NML02-A-017</strain>
    </source>
</reference>
<dbReference type="Proteomes" id="UP000077885">
    <property type="component" value="Unassembled WGS sequence"/>
</dbReference>
<keyword evidence="2" id="KW-1185">Reference proteome</keyword>
<dbReference type="EMBL" id="LXSL01000028">
    <property type="protein sequence ID" value="OAM26679.1"/>
    <property type="molecule type" value="Genomic_DNA"/>
</dbReference>
<evidence type="ECO:0000313" key="1">
    <source>
        <dbReference type="EMBL" id="OAM26679.1"/>
    </source>
</evidence>
<sequence length="62" mass="7462">MINRGYEYSVFWRVNNDDEHTITQGVEVTKLNRRNDLRYNSPVILCDDRYPIIDNPDPEFML</sequence>
<name>A0A1A9RUG1_9NEIS</name>
<evidence type="ECO:0000313" key="2">
    <source>
        <dbReference type="Proteomes" id="UP000077885"/>
    </source>
</evidence>
<gene>
    <name evidence="1" type="ORF">A7P95_07900</name>
</gene>
<protein>
    <submittedName>
        <fullName evidence="1">Uncharacterized protein</fullName>
    </submittedName>
</protein>
<accession>A0A1A9RUG1</accession>
<dbReference type="AlphaFoldDB" id="A0A1A9RUG1"/>